<evidence type="ECO:0000313" key="1">
    <source>
        <dbReference type="EMBL" id="KKM63263.1"/>
    </source>
</evidence>
<name>A0A0F9J137_9ZZZZ</name>
<gene>
    <name evidence="1" type="ORF">LCGC14_1513240</name>
</gene>
<dbReference type="InterPro" id="IPR011090">
    <property type="entry name" value="Integr_conj_element_PFL4709"/>
</dbReference>
<comment type="caution">
    <text evidence="1">The sequence shown here is derived from an EMBL/GenBank/DDBJ whole genome shotgun (WGS) entry which is preliminary data.</text>
</comment>
<organism evidence="1">
    <name type="scientific">marine sediment metagenome</name>
    <dbReference type="NCBI Taxonomy" id="412755"/>
    <lineage>
        <taxon>unclassified sequences</taxon>
        <taxon>metagenomes</taxon>
        <taxon>ecological metagenomes</taxon>
    </lineage>
</organism>
<sequence>MRKTTVALLLLVSLITGNAQALEPIHSLRIFQTQETFVLDDVSLPPGLPVEVYELDANQRATEELNRQVRSRLQEDLNLQTYEEAHRRAFSDLLNSPDWGGVYQQIEVGSRAIEAAVRLQIKKIPAVVFNDQKVVYGQRSLKAALEVYNKEGRR</sequence>
<protein>
    <submittedName>
        <fullName evidence="1">Uncharacterized protein</fullName>
    </submittedName>
</protein>
<dbReference type="Pfam" id="PF07511">
    <property type="entry name" value="DUF1525"/>
    <property type="match status" value="1"/>
</dbReference>
<accession>A0A0F9J137</accession>
<proteinExistence type="predicted"/>
<reference evidence="1" key="1">
    <citation type="journal article" date="2015" name="Nature">
        <title>Complex archaea that bridge the gap between prokaryotes and eukaryotes.</title>
        <authorList>
            <person name="Spang A."/>
            <person name="Saw J.H."/>
            <person name="Jorgensen S.L."/>
            <person name="Zaremba-Niedzwiedzka K."/>
            <person name="Martijn J."/>
            <person name="Lind A.E."/>
            <person name="van Eijk R."/>
            <person name="Schleper C."/>
            <person name="Guy L."/>
            <person name="Ettema T.J."/>
        </authorList>
    </citation>
    <scope>NUCLEOTIDE SEQUENCE</scope>
</reference>
<dbReference type="AlphaFoldDB" id="A0A0F9J137"/>
<dbReference type="EMBL" id="LAZR01011132">
    <property type="protein sequence ID" value="KKM63263.1"/>
    <property type="molecule type" value="Genomic_DNA"/>
</dbReference>